<evidence type="ECO:0000313" key="3">
    <source>
        <dbReference type="Proteomes" id="UP000013111"/>
    </source>
</evidence>
<evidence type="ECO:0000313" key="2">
    <source>
        <dbReference type="EMBL" id="CCO94715.1"/>
    </source>
</evidence>
<feature type="region of interest" description="Disordered" evidence="1">
    <location>
        <begin position="36"/>
        <end position="56"/>
    </location>
</feature>
<name>A0A831A3T6_ERWAM</name>
<dbReference type="EMBL" id="CAPB01000033">
    <property type="protein sequence ID" value="CCO94715.1"/>
    <property type="molecule type" value="Genomic_DNA"/>
</dbReference>
<dbReference type="Proteomes" id="UP000013111">
    <property type="component" value="Unassembled WGS sequence"/>
</dbReference>
<protein>
    <submittedName>
        <fullName evidence="2">Uncharacterized protein</fullName>
    </submittedName>
</protein>
<reference evidence="2 3" key="2">
    <citation type="submission" date="2013-04" db="EMBL/GenBank/DDBJ databases">
        <title>Comparative genomics of 12 strains of Erwinia amylovora identifies a pan-genome with a large conserved core and provides insights into host specificity.</title>
        <authorList>
            <person name="Mann R.A."/>
            <person name="Smits T.H.M."/>
            <person name="Buehlmann A."/>
            <person name="Blom J."/>
            <person name="Goesmann A."/>
            <person name="Frey J.E."/>
            <person name="Plummer K.M."/>
            <person name="Beer S.V."/>
            <person name="Luck J."/>
            <person name="Duffy B."/>
            <person name="Rodoni B."/>
        </authorList>
    </citation>
    <scope>NUCLEOTIDE SEQUENCE [LARGE SCALE GENOMIC DNA]</scope>
    <source>
        <strain evidence="3">CFBP 1232</strain>
    </source>
</reference>
<dbReference type="AlphaFoldDB" id="A0A831A3T6"/>
<sequence>MIILYFISAFHMLSDLSGSYRSGRVAASTGEMGGYREGKNTRMNSAAVCRRQRSSK</sequence>
<accession>A0A831A3T6</accession>
<reference evidence="2 3" key="1">
    <citation type="submission" date="2012-11" db="EMBL/GenBank/DDBJ databases">
        <authorList>
            <person name="Linke B."/>
        </authorList>
    </citation>
    <scope>NUCLEOTIDE SEQUENCE [LARGE SCALE GENOMIC DNA]</scope>
    <source>
        <strain evidence="3">CFBP 1232</strain>
    </source>
</reference>
<gene>
    <name evidence="2" type="ORF">BN437_2805</name>
</gene>
<organism evidence="2 3">
    <name type="scientific">Erwinia amylovora NBRC 12687 = CFBP 1232</name>
    <dbReference type="NCBI Taxonomy" id="1219359"/>
    <lineage>
        <taxon>Bacteria</taxon>
        <taxon>Pseudomonadati</taxon>
        <taxon>Pseudomonadota</taxon>
        <taxon>Gammaproteobacteria</taxon>
        <taxon>Enterobacterales</taxon>
        <taxon>Erwiniaceae</taxon>
        <taxon>Erwinia</taxon>
    </lineage>
</organism>
<proteinExistence type="predicted"/>
<comment type="caution">
    <text evidence="2">The sequence shown here is derived from an EMBL/GenBank/DDBJ whole genome shotgun (WGS) entry which is preliminary data.</text>
</comment>
<evidence type="ECO:0000256" key="1">
    <source>
        <dbReference type="SAM" id="MobiDB-lite"/>
    </source>
</evidence>